<feature type="region of interest" description="Disordered" evidence="1">
    <location>
        <begin position="101"/>
        <end position="205"/>
    </location>
</feature>
<protein>
    <submittedName>
        <fullName evidence="2">Uncharacterized protein</fullName>
    </submittedName>
</protein>
<gene>
    <name evidence="2" type="ORF">EDI_060680</name>
</gene>
<evidence type="ECO:0000313" key="2">
    <source>
        <dbReference type="EMBL" id="EDR29662.1"/>
    </source>
</evidence>
<keyword evidence="3" id="KW-1185">Reference proteome</keyword>
<dbReference type="AlphaFoldDB" id="B0E751"/>
<accession>B0E751</accession>
<feature type="compositionally biased region" description="Basic and acidic residues" evidence="1">
    <location>
        <begin position="152"/>
        <end position="184"/>
    </location>
</feature>
<evidence type="ECO:0000313" key="3">
    <source>
        <dbReference type="Proteomes" id="UP000008076"/>
    </source>
</evidence>
<dbReference type="GeneID" id="5879108"/>
<name>B0E751_ENTDS</name>
<evidence type="ECO:0000256" key="1">
    <source>
        <dbReference type="SAM" id="MobiDB-lite"/>
    </source>
</evidence>
<sequence length="292" mass="33387">MKLMRKNRNHGYIRGCYNTQQYFKIYKTALDHGHVVNILADSPLRGTITPPSLSSVFIPLPDPSLDYIHRQQTLPRYFLATSVKVDQPILRFQTTLKTETKEETGTGLIKSNPRRIVPTLHNDKKKGVSLPTSLESSPGKTTSSASKLHKLMKMEEKIEKEREKQLEKERKKEEKQRKKEEKKAIKANSRGSSKERSFDKAEEKSKNLITSKKITRNSSNINLTGSFKDIYSVGSVQEGTINEVTLALPKRSDSMGSIKKKKWGFSFFHREKKDKKDSTSQQDSLNSHDSEM</sequence>
<proteinExistence type="predicted"/>
<dbReference type="EMBL" id="DS547940">
    <property type="protein sequence ID" value="EDR29662.1"/>
    <property type="molecule type" value="Genomic_DNA"/>
</dbReference>
<reference evidence="3" key="1">
    <citation type="submission" date="2007-12" db="EMBL/GenBank/DDBJ databases">
        <title>Annotation of Entamoeba dispar SAW760.</title>
        <authorList>
            <person name="Lorenzi H."/>
            <person name="Inman J."/>
            <person name="Schobel S."/>
            <person name="Amedeo P."/>
            <person name="Caler E."/>
        </authorList>
    </citation>
    <scope>NUCLEOTIDE SEQUENCE [LARGE SCALE GENOMIC DNA]</scope>
    <source>
        <strain evidence="3">ATCC PRA-260 / SAW760</strain>
    </source>
</reference>
<feature type="compositionally biased region" description="Basic and acidic residues" evidence="1">
    <location>
        <begin position="192"/>
        <end position="205"/>
    </location>
</feature>
<dbReference type="KEGG" id="edi:EDI_060680"/>
<feature type="region of interest" description="Disordered" evidence="1">
    <location>
        <begin position="270"/>
        <end position="292"/>
    </location>
</feature>
<dbReference type="RefSeq" id="XP_001734211.1">
    <property type="nucleotide sequence ID" value="XM_001734159.1"/>
</dbReference>
<dbReference type="Proteomes" id="UP000008076">
    <property type="component" value="Unassembled WGS sequence"/>
</dbReference>
<feature type="compositionally biased region" description="Polar residues" evidence="1">
    <location>
        <begin position="130"/>
        <end position="146"/>
    </location>
</feature>
<organism evidence="3">
    <name type="scientific">Entamoeba dispar (strain ATCC PRA-260 / SAW760)</name>
    <dbReference type="NCBI Taxonomy" id="370354"/>
    <lineage>
        <taxon>Eukaryota</taxon>
        <taxon>Amoebozoa</taxon>
        <taxon>Evosea</taxon>
        <taxon>Archamoebae</taxon>
        <taxon>Mastigamoebida</taxon>
        <taxon>Entamoebidae</taxon>
        <taxon>Entamoeba</taxon>
    </lineage>
</organism>